<proteinExistence type="predicted"/>
<gene>
    <name evidence="1" type="ORF">NQ176_g6084</name>
</gene>
<organism evidence="1 2">
    <name type="scientific">Zarea fungicola</name>
    <dbReference type="NCBI Taxonomy" id="93591"/>
    <lineage>
        <taxon>Eukaryota</taxon>
        <taxon>Fungi</taxon>
        <taxon>Dikarya</taxon>
        <taxon>Ascomycota</taxon>
        <taxon>Pezizomycotina</taxon>
        <taxon>Sordariomycetes</taxon>
        <taxon>Hypocreomycetidae</taxon>
        <taxon>Hypocreales</taxon>
        <taxon>Cordycipitaceae</taxon>
        <taxon>Zarea</taxon>
    </lineage>
</organism>
<reference evidence="1" key="1">
    <citation type="submission" date="2022-08" db="EMBL/GenBank/DDBJ databases">
        <title>Genome Sequence of Lecanicillium fungicola.</title>
        <authorList>
            <person name="Buettner E."/>
        </authorList>
    </citation>
    <scope>NUCLEOTIDE SEQUENCE</scope>
    <source>
        <strain evidence="1">Babe33</strain>
    </source>
</reference>
<accession>A0ACC1N5N7</accession>
<evidence type="ECO:0000313" key="1">
    <source>
        <dbReference type="EMBL" id="KAJ2974384.1"/>
    </source>
</evidence>
<sequence>MPPMGRWFVRVWPFHESTLFIKMANQELDPKTVAHYACLGCREAKRKCDRIAPECTLCLQEVRPKKTDLSTSPQELQPFLNTPSPSQASTLSRDAAIDFHVPQQQQQQYVVAEHFLDPEVFHHAQLQLPTLQIDSVLTDEIAAAVGGIADIQITAQKFYSSIHIWMPIISKIQFSKLLLKRLTHNRAELHLLLLAMQLSSDIVVVPRTELYEMTKWFRQSVESTGIMSLMVLQAGILITCYEMGHGIYPAAFMSIAHCARIATALGVDSSISANVEPKIQDLDLEECRRTWWAIVALDRFMNLSNPKRHLVTADPESTSYIPIDDRKWDRGEAGIETAYTLQSANLELGRFARLCQTAHLLSLVLRDVAAGATDSAQLRRTLFALVHVSRLEADQRRLELCTQLATTYSAILLLDYPTSFQYEGVRIHPFASEPTFSPESSFGLQATIKMANTISEVYDAIGDKISPFVLFVNYKAASIYLEEAIARPDSDAVENFDVLKKCLKMFRRRWLVAENDDNYKDDKITYDTKPEAVTDPPPSSNLAAHRHCHNALKSKLDDNQPRTLPATIHVSGQSNTPISRPAHSMSSDDTLKELKTDPSVGLSSSQAAERLATAGRNELEQKKGVQPLKIFIEQIFNAMTLVLLLALAASFGIKAWIEGGILGGIIVLNIFIGFFQSLQAERTIDSLRTLGRPTCNVFRDGTTVNIQTAEIVPGDIVDLGTGDSVPADIRLFEAVNLEADEALLTGESAPVSKIPTMIFEEDTGPGDRLNVVFSSTTITKGRGRGVVFATGMFTEIGLIARALQDDGKEVIQDSAVRQSFTKRACKSTVGAFGEFFGLTVGTPLQRKLAQLFLWLLAFAVVCAIIVLGANKFQTHTDVILYAVTTAIGTIPVSLLLVLTLTMAAGTKKMLERHVIVRNLQSLEALGGVTNVCSDKTGTITQGRMVVRKAWLPGSGTYSVETTNDVYNPTVGQVTFTQREPRELKHAGENFASTEPIVPTEHATQHSSSLQWYLNIASLANLATLEQAAPTGGDEKAAEWKARGAPTEIAIEVFASRFGWSRSALSQGHAAKWAHVAEFPFDSDVKKMSVLFRDTETNQTHIFTKGAVERVLDICTKIDFHDDVSASSLSPTTLATRLSMIPQSHMARHSRAMLLSTVSSSVAL</sequence>
<comment type="caution">
    <text evidence="1">The sequence shown here is derived from an EMBL/GenBank/DDBJ whole genome shotgun (WGS) entry which is preliminary data.</text>
</comment>
<protein>
    <submittedName>
        <fullName evidence="1">Uncharacterized protein</fullName>
    </submittedName>
</protein>
<name>A0ACC1N5N7_9HYPO</name>
<keyword evidence="2" id="KW-1185">Reference proteome</keyword>
<dbReference type="EMBL" id="JANJQO010000835">
    <property type="protein sequence ID" value="KAJ2974384.1"/>
    <property type="molecule type" value="Genomic_DNA"/>
</dbReference>
<evidence type="ECO:0000313" key="2">
    <source>
        <dbReference type="Proteomes" id="UP001143910"/>
    </source>
</evidence>
<dbReference type="Proteomes" id="UP001143910">
    <property type="component" value="Unassembled WGS sequence"/>
</dbReference>